<reference evidence="2" key="1">
    <citation type="journal article" date="2019" name="Int. J. Syst. Evol. Microbiol.">
        <title>The Global Catalogue of Microorganisms (GCM) 10K type strain sequencing project: providing services to taxonomists for standard genome sequencing and annotation.</title>
        <authorList>
            <consortium name="The Broad Institute Genomics Platform"/>
            <consortium name="The Broad Institute Genome Sequencing Center for Infectious Disease"/>
            <person name="Wu L."/>
            <person name="Ma J."/>
        </authorList>
    </citation>
    <scope>NUCLEOTIDE SEQUENCE [LARGE SCALE GENOMIC DNA]</scope>
    <source>
        <strain evidence="2">JCM 9687</strain>
    </source>
</reference>
<name>A0ABP6RL48_9PSEU</name>
<dbReference type="RefSeq" id="WP_224959966.1">
    <property type="nucleotide sequence ID" value="NZ_BAAAYK010000038.1"/>
</dbReference>
<protein>
    <submittedName>
        <fullName evidence="1">SRPBCC family protein</fullName>
    </submittedName>
</protein>
<dbReference type="PANTHER" id="PTHR39332:SF7">
    <property type="entry name" value="SRPBCC FAMILY PROTEIN"/>
    <property type="match status" value="1"/>
</dbReference>
<dbReference type="Pfam" id="PF10604">
    <property type="entry name" value="Polyketide_cyc2"/>
    <property type="match status" value="1"/>
</dbReference>
<comment type="caution">
    <text evidence="1">The sequence shown here is derived from an EMBL/GenBank/DDBJ whole genome shotgun (WGS) entry which is preliminary data.</text>
</comment>
<dbReference type="Proteomes" id="UP001500483">
    <property type="component" value="Unassembled WGS sequence"/>
</dbReference>
<dbReference type="InterPro" id="IPR019587">
    <property type="entry name" value="Polyketide_cyclase/dehydratase"/>
</dbReference>
<evidence type="ECO:0000313" key="1">
    <source>
        <dbReference type="EMBL" id="GAA3356244.1"/>
    </source>
</evidence>
<evidence type="ECO:0000313" key="2">
    <source>
        <dbReference type="Proteomes" id="UP001500483"/>
    </source>
</evidence>
<dbReference type="Gene3D" id="3.30.530.20">
    <property type="match status" value="1"/>
</dbReference>
<accession>A0ABP6RL48</accession>
<dbReference type="CDD" id="cd07821">
    <property type="entry name" value="PYR_PYL_RCAR_like"/>
    <property type="match status" value="1"/>
</dbReference>
<organism evidence="1 2">
    <name type="scientific">Saccharopolyspora gregorii</name>
    <dbReference type="NCBI Taxonomy" id="33914"/>
    <lineage>
        <taxon>Bacteria</taxon>
        <taxon>Bacillati</taxon>
        <taxon>Actinomycetota</taxon>
        <taxon>Actinomycetes</taxon>
        <taxon>Pseudonocardiales</taxon>
        <taxon>Pseudonocardiaceae</taxon>
        <taxon>Saccharopolyspora</taxon>
    </lineage>
</organism>
<keyword evidence="2" id="KW-1185">Reference proteome</keyword>
<dbReference type="InterPro" id="IPR023393">
    <property type="entry name" value="START-like_dom_sf"/>
</dbReference>
<proteinExistence type="predicted"/>
<gene>
    <name evidence="1" type="ORF">GCM10020366_19550</name>
</gene>
<dbReference type="PANTHER" id="PTHR39332">
    <property type="entry name" value="BLL4707 PROTEIN"/>
    <property type="match status" value="1"/>
</dbReference>
<dbReference type="EMBL" id="BAAAYK010000038">
    <property type="protein sequence ID" value="GAA3356244.1"/>
    <property type="molecule type" value="Genomic_DNA"/>
</dbReference>
<sequence length="145" mass="15413">MARSYASRVVPAAADEVWALVRDFGGLPRWHPGIGSSEVESGASPAELGAVRRLVVGDGGVVRERLVGLDDAARSCTYEITEGPFPVRSYRSTIRVLPITATGESFVEWYADYDAEAAHEAQLDEIFGGGVFGAGLKALADHYAG</sequence>
<dbReference type="SUPFAM" id="SSF55961">
    <property type="entry name" value="Bet v1-like"/>
    <property type="match status" value="1"/>
</dbReference>